<evidence type="ECO:0000313" key="2">
    <source>
        <dbReference type="EMBL" id="QQT99191.1"/>
    </source>
</evidence>
<dbReference type="Proteomes" id="UP000596202">
    <property type="component" value="Chromosome"/>
</dbReference>
<reference evidence="2 3" key="1">
    <citation type="submission" date="2021-01" db="EMBL/GenBank/DDBJ databases">
        <title>FDA dAtabase for Regulatory Grade micrObial Sequences (FDA-ARGOS): Supporting development and validation of Infectious Disease Dx tests.</title>
        <authorList>
            <person name="Sproer C."/>
            <person name="Gronow S."/>
            <person name="Severitt S."/>
            <person name="Schroder I."/>
            <person name="Tallon L."/>
            <person name="Sadzewicz L."/>
            <person name="Zhao X."/>
            <person name="Boylan J."/>
            <person name="Ott S."/>
            <person name="Bowen H."/>
            <person name="Vavikolanu K."/>
            <person name="Mehta A."/>
            <person name="Aluvathingal J."/>
            <person name="Nadendla S."/>
            <person name="Lowell S."/>
            <person name="Myers T."/>
            <person name="Yan Y."/>
            <person name="Sichtig H."/>
        </authorList>
    </citation>
    <scope>NUCLEOTIDE SEQUENCE [LARGE SCALE GENOMIC DNA]</scope>
    <source>
        <strain evidence="2 3">FDAARGOS_1131</strain>
    </source>
</reference>
<feature type="domain" description="Transposase IS204/IS1001/IS1096/IS1165 DDE" evidence="1">
    <location>
        <begin position="2"/>
        <end position="45"/>
    </location>
</feature>
<organism evidence="2 3">
    <name type="scientific">Myroides odoratus</name>
    <name type="common">Flavobacterium odoratum</name>
    <dbReference type="NCBI Taxonomy" id="256"/>
    <lineage>
        <taxon>Bacteria</taxon>
        <taxon>Pseudomonadati</taxon>
        <taxon>Bacteroidota</taxon>
        <taxon>Flavobacteriia</taxon>
        <taxon>Flavobacteriales</taxon>
        <taxon>Flavobacteriaceae</taxon>
        <taxon>Myroides</taxon>
    </lineage>
</organism>
<evidence type="ECO:0000313" key="3">
    <source>
        <dbReference type="Proteomes" id="UP000596202"/>
    </source>
</evidence>
<sequence>MHYADILNYFNDRSTNASAKSFNAKIKYFRMMYRGVRDKAFFLFRLAKFLPNKI</sequence>
<protein>
    <submittedName>
        <fullName evidence="2">Transposase</fullName>
    </submittedName>
</protein>
<proteinExistence type="predicted"/>
<evidence type="ECO:0000259" key="1">
    <source>
        <dbReference type="Pfam" id="PF01610"/>
    </source>
</evidence>
<dbReference type="OrthoDB" id="2110692at2"/>
<gene>
    <name evidence="2" type="ORF">I6I88_13355</name>
</gene>
<dbReference type="EMBL" id="CP068108">
    <property type="protein sequence ID" value="QQT99191.1"/>
    <property type="molecule type" value="Genomic_DNA"/>
</dbReference>
<dbReference type="Pfam" id="PF01610">
    <property type="entry name" value="DDE_Tnp_ISL3"/>
    <property type="match status" value="1"/>
</dbReference>
<dbReference type="AlphaFoldDB" id="A0A9Q7E7S4"/>
<dbReference type="InterPro" id="IPR002560">
    <property type="entry name" value="Transposase_DDE"/>
</dbReference>
<name>A0A9Q7E7S4_MYROD</name>
<accession>A0A9Q7E7S4</accession>